<keyword evidence="1" id="KW-0472">Membrane</keyword>
<dbReference type="AlphaFoldDB" id="K1UUZ6"/>
<dbReference type="EMBL" id="AJWZ01000885">
    <property type="protein sequence ID" value="EKC75471.1"/>
    <property type="molecule type" value="Genomic_DNA"/>
</dbReference>
<reference evidence="2" key="1">
    <citation type="journal article" date="2013" name="Environ. Microbiol.">
        <title>Microbiota from the distal guts of lean and obese adolescents exhibit partial functional redundancy besides clear differences in community structure.</title>
        <authorList>
            <person name="Ferrer M."/>
            <person name="Ruiz A."/>
            <person name="Lanza F."/>
            <person name="Haange S.B."/>
            <person name="Oberbach A."/>
            <person name="Till H."/>
            <person name="Bargiela R."/>
            <person name="Campoy C."/>
            <person name="Segura M.T."/>
            <person name="Richter M."/>
            <person name="von Bergen M."/>
            <person name="Seifert J."/>
            <person name="Suarez A."/>
        </authorList>
    </citation>
    <scope>NUCLEOTIDE SEQUENCE</scope>
</reference>
<feature type="non-terminal residue" evidence="2">
    <location>
        <position position="193"/>
    </location>
</feature>
<protein>
    <submittedName>
        <fullName evidence="2">ABC transporter ATP-binding protein</fullName>
    </submittedName>
</protein>
<accession>K1UUZ6</accession>
<keyword evidence="1" id="KW-0812">Transmembrane</keyword>
<sequence length="193" mass="21013">EKARTLLTAFAGSIGIIGIALILSLSHGFQSYIDTVQEQTLSSYPLTIEANPVDMSGMLSAMSGAKDDSADAHDLDKVYANTVMYSMLNSMVSSATGQSNNLPEFKKYLENPDNKIHDYISGIQYTYDMGFAVYTEDPNGTVIKADTTELLQNVMKSMYGGDYSSYFDSMGGFYSGFNVWQELLSGEDGALVS</sequence>
<dbReference type="GO" id="GO:0005524">
    <property type="term" value="F:ATP binding"/>
    <property type="evidence" value="ECO:0007669"/>
    <property type="project" value="UniProtKB-KW"/>
</dbReference>
<proteinExistence type="predicted"/>
<gene>
    <name evidence="2" type="ORF">OBE_01346</name>
</gene>
<organism evidence="2">
    <name type="scientific">human gut metagenome</name>
    <dbReference type="NCBI Taxonomy" id="408170"/>
    <lineage>
        <taxon>unclassified sequences</taxon>
        <taxon>metagenomes</taxon>
        <taxon>organismal metagenomes</taxon>
    </lineage>
</organism>
<feature type="transmembrane region" description="Helical" evidence="1">
    <location>
        <begin position="6"/>
        <end position="25"/>
    </location>
</feature>
<evidence type="ECO:0000256" key="1">
    <source>
        <dbReference type="SAM" id="Phobius"/>
    </source>
</evidence>
<keyword evidence="2" id="KW-0547">Nucleotide-binding</keyword>
<keyword evidence="2" id="KW-0067">ATP-binding</keyword>
<comment type="caution">
    <text evidence="2">The sequence shown here is derived from an EMBL/GenBank/DDBJ whole genome shotgun (WGS) entry which is preliminary data.</text>
</comment>
<evidence type="ECO:0000313" key="2">
    <source>
        <dbReference type="EMBL" id="EKC75471.1"/>
    </source>
</evidence>
<name>K1UUZ6_9ZZZZ</name>
<keyword evidence="1" id="KW-1133">Transmembrane helix</keyword>
<feature type="non-terminal residue" evidence="2">
    <location>
        <position position="1"/>
    </location>
</feature>